<feature type="region of interest" description="Disordered" evidence="1">
    <location>
        <begin position="942"/>
        <end position="976"/>
    </location>
</feature>
<evidence type="ECO:0000313" key="4">
    <source>
        <dbReference type="EMBL" id="WVN89024.1"/>
    </source>
</evidence>
<dbReference type="GO" id="GO:0005737">
    <property type="term" value="C:cytoplasm"/>
    <property type="evidence" value="ECO:0007669"/>
    <property type="project" value="TreeGrafter"/>
</dbReference>
<dbReference type="Proteomes" id="UP000094043">
    <property type="component" value="Chromosome 5"/>
</dbReference>
<sequence length="1205" mass="133856">MPSISSPGEDEQLLGALNGSLRPSIPGNMADKQARTETFQKVKPICVSLMALASDNPTPYSEHHKLIDQLYSLVASVPAHTLDPAMINYVLFPLTTTMRQSNPAALPDNFLEAAFNFLAFMVRMWRLAEGGMSLAAWEQLWKFGVSAVEPRVISEKGKGKGKEIGQEVLVHAVSFLTALLAPSTGPGSDKAEHPSPAMLSRVATPKSPMLPTLFQTITILLESSFPNPSYSELQLSSLKLLQPLINLYLRNMHPVLAAVLPGTVSKMTRLISSEGKNLKGEIASKASHIIEDVVTLTLNDQDLQQIGVLKKQAEDLSQLADWEASNSVSPGVLPTVSIDNTSPAQLDPFPPLSISYLSFTAIQLLSTISPVLFTLVAHPSDLARCAAISLSHSFITQCSASLPLLVPRALTCLLLLSQDTFDPVRHDARRQLRHVLANESLLLSPVLIDILNDAINSLPRLVTSQQDTKVDELVRLVTAIAEISTESSRAQLYKETDRRNVIAELLGPNGNVERWSWTLLECLELKRPTSFTASAATPERAARLGWEGGLSSTSGMAAKLLQSGSGDAESDGLGQYPHLSLRYVESETTKKRIETMLSALGSAGEENSLYSVEHFVLFAKANRHKNVAKAVSALWVAENLLEGVMVTQVEGVEGKVGRKTRKMAREMAKVAVSIDEDEEEDEEEITCGPQDDEALLPIERKKGVDTITTLLDRRPLPNSYTSAETFRLHTQTQRILLTALSLQSFSLSAQILSSSFRPLLLSTLYMILSHLASPQPIIQSYASLTLEHVAHHAGYTSPSALVLDNIDYVVNTVTQRLTYQRLSTTAPLVLIAMIRLVGDAILPLVQEVVDEVFDALDDYHGYETMASSLLAVLVTLIEVMSKEAEAEEPDEHRLRKQQEMSRIEKAPRPEEDFAEFDKWWNERANRRGQEVKEILERAPQHAWGSENIRKNESNGENDDDLRMEDVEEEPPSRSQQVTTRILSKSIYFLTHRSPFLRSKILSLIARAIPVLALGNRESELLPLIHDSWNLILNRLDDTEPYVVVEAAQVVANMCLYVGDFMSKRVLDHAWPKLLKLIVTQQELDKKSALTRRGPVGTDSAFTVSHRLHMAILQTATFIARQVPVANAVLWEMMLSFRPFLDQRVHEELQEEAMRLYKELGERDGDALWIVLEGTLGNQDLEETWGYLQDRRLNLEENIKKLMTDL</sequence>
<accession>A0A1E3I646</accession>
<dbReference type="InterPro" id="IPR057567">
    <property type="entry name" value="TPR_TTI1_C"/>
</dbReference>
<feature type="region of interest" description="Disordered" evidence="1">
    <location>
        <begin position="884"/>
        <end position="909"/>
    </location>
</feature>
<feature type="domain" description="TTI1 C-terminal TPR" evidence="3">
    <location>
        <begin position="872"/>
        <end position="1168"/>
    </location>
</feature>
<dbReference type="Pfam" id="PF24181">
    <property type="entry name" value="TPR_TTI1_C"/>
    <property type="match status" value="1"/>
</dbReference>
<dbReference type="Pfam" id="PF21547">
    <property type="entry name" value="TTI1"/>
    <property type="match status" value="1"/>
</dbReference>
<reference evidence="4" key="3">
    <citation type="submission" date="2024-01" db="EMBL/GenBank/DDBJ databases">
        <authorList>
            <person name="Coelho M.A."/>
            <person name="David-Palma M."/>
            <person name="Shea T."/>
            <person name="Sun S."/>
            <person name="Cuomo C.A."/>
            <person name="Heitman J."/>
        </authorList>
    </citation>
    <scope>NUCLEOTIDE SEQUENCE</scope>
    <source>
        <strain evidence="4">CBS 7841</strain>
    </source>
</reference>
<evidence type="ECO:0000259" key="2">
    <source>
        <dbReference type="Pfam" id="PF24173"/>
    </source>
</evidence>
<dbReference type="SUPFAM" id="SSF48371">
    <property type="entry name" value="ARM repeat"/>
    <property type="match status" value="1"/>
</dbReference>
<dbReference type="InterPro" id="IPR011989">
    <property type="entry name" value="ARM-like"/>
</dbReference>
<dbReference type="PIRSF" id="PIRSF005250">
    <property type="entry name" value="UCP005250"/>
    <property type="match status" value="1"/>
</dbReference>
<dbReference type="PANTHER" id="PTHR18460:SF3">
    <property type="entry name" value="TELO2-INTERACTING PROTEIN 1 HOMOLOG"/>
    <property type="match status" value="1"/>
</dbReference>
<reference evidence="4" key="1">
    <citation type="submission" date="2016-06" db="EMBL/GenBank/DDBJ databases">
        <authorList>
            <person name="Cuomo C."/>
            <person name="Litvintseva A."/>
            <person name="Heitman J."/>
            <person name="Chen Y."/>
            <person name="Sun S."/>
            <person name="Springer D."/>
            <person name="Dromer F."/>
            <person name="Young S."/>
            <person name="Zeng Q."/>
            <person name="Chapman S."/>
            <person name="Gujja S."/>
            <person name="Saif S."/>
            <person name="Birren B."/>
        </authorList>
    </citation>
    <scope>NUCLEOTIDE SEQUENCE</scope>
    <source>
        <strain evidence="4">CBS 7841</strain>
    </source>
</reference>
<dbReference type="EMBL" id="CP143788">
    <property type="protein sequence ID" value="WVN89024.1"/>
    <property type="molecule type" value="Genomic_DNA"/>
</dbReference>
<evidence type="ECO:0000256" key="1">
    <source>
        <dbReference type="SAM" id="MobiDB-lite"/>
    </source>
</evidence>
<dbReference type="VEuPathDB" id="FungiDB:L203_05245"/>
<dbReference type="AlphaFoldDB" id="A0A1E3I646"/>
<dbReference type="Pfam" id="PF24173">
    <property type="entry name" value="TPR_TTI1_N"/>
    <property type="match status" value="1"/>
</dbReference>
<evidence type="ECO:0000313" key="5">
    <source>
        <dbReference type="Proteomes" id="UP000094043"/>
    </source>
</evidence>
<dbReference type="InterPro" id="IPR052587">
    <property type="entry name" value="TELO2-interacting_protein_1"/>
</dbReference>
<dbReference type="KEGG" id="cdep:91088450"/>
<feature type="domain" description="TTI1 N-terminal TPR" evidence="2">
    <location>
        <begin position="39"/>
        <end position="419"/>
    </location>
</feature>
<dbReference type="PANTHER" id="PTHR18460">
    <property type="entry name" value="TEL2 INTERACTING PROTEIN 1 TTI1 FAMILY MEMBER"/>
    <property type="match status" value="1"/>
</dbReference>
<dbReference type="InterPro" id="IPR016441">
    <property type="entry name" value="Tti1"/>
</dbReference>
<dbReference type="RefSeq" id="XP_066069724.1">
    <property type="nucleotide sequence ID" value="XM_066213627.1"/>
</dbReference>
<feature type="compositionally biased region" description="Acidic residues" evidence="1">
    <location>
        <begin position="955"/>
        <end position="969"/>
    </location>
</feature>
<evidence type="ECO:0000259" key="3">
    <source>
        <dbReference type="Pfam" id="PF24181"/>
    </source>
</evidence>
<dbReference type="InterPro" id="IPR057566">
    <property type="entry name" value="TPR_TTI1_N"/>
</dbReference>
<keyword evidence="5" id="KW-1185">Reference proteome</keyword>
<dbReference type="InterPro" id="IPR049362">
    <property type="entry name" value="TTI1_rpt"/>
</dbReference>
<proteinExistence type="predicted"/>
<dbReference type="Gene3D" id="1.25.10.10">
    <property type="entry name" value="Leucine-rich Repeat Variant"/>
    <property type="match status" value="1"/>
</dbReference>
<organism evidence="4 5">
    <name type="scientific">Cryptococcus depauperatus CBS 7841</name>
    <dbReference type="NCBI Taxonomy" id="1295531"/>
    <lineage>
        <taxon>Eukaryota</taxon>
        <taxon>Fungi</taxon>
        <taxon>Dikarya</taxon>
        <taxon>Basidiomycota</taxon>
        <taxon>Agaricomycotina</taxon>
        <taxon>Tremellomycetes</taxon>
        <taxon>Tremellales</taxon>
        <taxon>Cryptococcaceae</taxon>
        <taxon>Cryptococcus</taxon>
    </lineage>
</organism>
<name>A0A1E3I646_9TREE</name>
<protein>
    <submittedName>
        <fullName evidence="4">Uncharacterized protein</fullName>
    </submittedName>
</protein>
<gene>
    <name evidence="4" type="ORF">L203_104240</name>
</gene>
<dbReference type="GeneID" id="91088450"/>
<dbReference type="OrthoDB" id="49511at2759"/>
<dbReference type="InterPro" id="IPR016024">
    <property type="entry name" value="ARM-type_fold"/>
</dbReference>
<reference evidence="4" key="2">
    <citation type="journal article" date="2022" name="Elife">
        <title>Obligate sexual reproduction of a homothallic fungus closely related to the Cryptococcus pathogenic species complex.</title>
        <authorList>
            <person name="Passer A.R."/>
            <person name="Clancey S.A."/>
            <person name="Shea T."/>
            <person name="David-Palma M."/>
            <person name="Averette A.F."/>
            <person name="Boekhout T."/>
            <person name="Porcel B.M."/>
            <person name="Nowrousian M."/>
            <person name="Cuomo C.A."/>
            <person name="Sun S."/>
            <person name="Heitman J."/>
            <person name="Coelho M.A."/>
        </authorList>
    </citation>
    <scope>NUCLEOTIDE SEQUENCE</scope>
    <source>
        <strain evidence="4">CBS 7841</strain>
    </source>
</reference>